<evidence type="ECO:0000256" key="1">
    <source>
        <dbReference type="ARBA" id="ARBA00006484"/>
    </source>
</evidence>
<dbReference type="Proteomes" id="UP000216429">
    <property type="component" value="Unassembled WGS sequence"/>
</dbReference>
<dbReference type="AlphaFoldDB" id="A0A261VE61"/>
<dbReference type="PRINTS" id="PR00080">
    <property type="entry name" value="SDRFAMILY"/>
</dbReference>
<dbReference type="PANTHER" id="PTHR42760">
    <property type="entry name" value="SHORT-CHAIN DEHYDROGENASES/REDUCTASES FAMILY MEMBER"/>
    <property type="match status" value="1"/>
</dbReference>
<proteinExistence type="inferred from homology"/>
<sequence>MVRARPGVAGVSTERPLPTFSGFRLEGRRALITGGSRGLGLASAAALAQAGARVTLASRSANDLEVACSAIQAQGGSADCLVLDVTDASAVQSALRQRPPFQILVNNAGMNRPKPLIETPDEDIDAVLALNVKAAFYVAREVARTLLAAKLPGSIINVSSQMGQVGSPRRTLYCASKHAIEGMTKALAWELGASAIRVNTLCPTFIETELTAPMFEDRKFREFVLERIALGRLGRLDEVMGPVVFLASDASSLMTGSALMLDGGWTAA</sequence>
<dbReference type="OrthoDB" id="8557335at2"/>
<dbReference type="SUPFAM" id="SSF51735">
    <property type="entry name" value="NAD(P)-binding Rossmann-fold domains"/>
    <property type="match status" value="1"/>
</dbReference>
<accession>A0A261VE61</accession>
<evidence type="ECO:0000313" key="3">
    <source>
        <dbReference type="EMBL" id="OZI71453.1"/>
    </source>
</evidence>
<dbReference type="GO" id="GO:0016616">
    <property type="term" value="F:oxidoreductase activity, acting on the CH-OH group of donors, NAD or NADP as acceptor"/>
    <property type="evidence" value="ECO:0007669"/>
    <property type="project" value="UniProtKB-ARBA"/>
</dbReference>
<dbReference type="InterPro" id="IPR057326">
    <property type="entry name" value="KR_dom"/>
</dbReference>
<keyword evidence="4" id="KW-1185">Reference proteome</keyword>
<dbReference type="FunFam" id="3.40.50.720:FF:000084">
    <property type="entry name" value="Short-chain dehydrogenase reductase"/>
    <property type="match status" value="1"/>
</dbReference>
<dbReference type="SMART" id="SM00822">
    <property type="entry name" value="PKS_KR"/>
    <property type="match status" value="1"/>
</dbReference>
<comment type="similarity">
    <text evidence="1">Belongs to the short-chain dehydrogenases/reductases (SDR) family.</text>
</comment>
<organism evidence="3 4">
    <name type="scientific">Bordetella genomosp. 12</name>
    <dbReference type="NCBI Taxonomy" id="463035"/>
    <lineage>
        <taxon>Bacteria</taxon>
        <taxon>Pseudomonadati</taxon>
        <taxon>Pseudomonadota</taxon>
        <taxon>Betaproteobacteria</taxon>
        <taxon>Burkholderiales</taxon>
        <taxon>Alcaligenaceae</taxon>
        <taxon>Bordetella</taxon>
    </lineage>
</organism>
<dbReference type="PROSITE" id="PS00061">
    <property type="entry name" value="ADH_SHORT"/>
    <property type="match status" value="1"/>
</dbReference>
<dbReference type="InterPro" id="IPR002347">
    <property type="entry name" value="SDR_fam"/>
</dbReference>
<reference evidence="4" key="1">
    <citation type="submission" date="2017-05" db="EMBL/GenBank/DDBJ databases">
        <title>Complete and WGS of Bordetella genogroups.</title>
        <authorList>
            <person name="Spilker T."/>
            <person name="Lipuma J."/>
        </authorList>
    </citation>
    <scope>NUCLEOTIDE SEQUENCE [LARGE SCALE GENOMIC DNA]</scope>
    <source>
        <strain evidence="4">AU6712</strain>
    </source>
</reference>
<dbReference type="InterPro" id="IPR036291">
    <property type="entry name" value="NAD(P)-bd_dom_sf"/>
</dbReference>
<dbReference type="EMBL" id="NEVU01000003">
    <property type="protein sequence ID" value="OZI71453.1"/>
    <property type="molecule type" value="Genomic_DNA"/>
</dbReference>
<feature type="domain" description="Ketoreductase" evidence="2">
    <location>
        <begin position="28"/>
        <end position="202"/>
    </location>
</feature>
<evidence type="ECO:0000259" key="2">
    <source>
        <dbReference type="SMART" id="SM00822"/>
    </source>
</evidence>
<comment type="caution">
    <text evidence="3">The sequence shown here is derived from an EMBL/GenBank/DDBJ whole genome shotgun (WGS) entry which is preliminary data.</text>
</comment>
<protein>
    <submittedName>
        <fullName evidence="3">3-oxoacyl-ACP reductase</fullName>
    </submittedName>
</protein>
<name>A0A261VE61_9BORD</name>
<gene>
    <name evidence="3" type="ORF">CAL22_16650</name>
</gene>
<dbReference type="Gene3D" id="3.40.50.720">
    <property type="entry name" value="NAD(P)-binding Rossmann-like Domain"/>
    <property type="match status" value="1"/>
</dbReference>
<evidence type="ECO:0000313" key="4">
    <source>
        <dbReference type="Proteomes" id="UP000216429"/>
    </source>
</evidence>
<dbReference type="Pfam" id="PF13561">
    <property type="entry name" value="adh_short_C2"/>
    <property type="match status" value="1"/>
</dbReference>
<dbReference type="PRINTS" id="PR00081">
    <property type="entry name" value="GDHRDH"/>
</dbReference>
<dbReference type="InterPro" id="IPR020904">
    <property type="entry name" value="Sc_DH/Rdtase_CS"/>
</dbReference>